<feature type="region of interest" description="Disordered" evidence="1">
    <location>
        <begin position="207"/>
        <end position="287"/>
    </location>
</feature>
<dbReference type="OrthoDB" id="3060190at2759"/>
<dbReference type="Proteomes" id="UP000559256">
    <property type="component" value="Unassembled WGS sequence"/>
</dbReference>
<evidence type="ECO:0000313" key="3">
    <source>
        <dbReference type="Proteomes" id="UP000559256"/>
    </source>
</evidence>
<name>A0A8H5FUM4_9AGAR</name>
<protein>
    <submittedName>
        <fullName evidence="2">Uncharacterized protein</fullName>
    </submittedName>
</protein>
<feature type="compositionally biased region" description="Polar residues" evidence="1">
    <location>
        <begin position="147"/>
        <end position="164"/>
    </location>
</feature>
<feature type="compositionally biased region" description="Polar residues" evidence="1">
    <location>
        <begin position="174"/>
        <end position="189"/>
    </location>
</feature>
<gene>
    <name evidence="2" type="ORF">D9758_010198</name>
</gene>
<feature type="region of interest" description="Disordered" evidence="1">
    <location>
        <begin position="330"/>
        <end position="355"/>
    </location>
</feature>
<proteinExistence type="predicted"/>
<feature type="compositionally biased region" description="Acidic residues" evidence="1">
    <location>
        <begin position="124"/>
        <end position="139"/>
    </location>
</feature>
<reference evidence="2 3" key="1">
    <citation type="journal article" date="2020" name="ISME J.">
        <title>Uncovering the hidden diversity of litter-decomposition mechanisms in mushroom-forming fungi.</title>
        <authorList>
            <person name="Floudas D."/>
            <person name="Bentzer J."/>
            <person name="Ahren D."/>
            <person name="Johansson T."/>
            <person name="Persson P."/>
            <person name="Tunlid A."/>
        </authorList>
    </citation>
    <scope>NUCLEOTIDE SEQUENCE [LARGE SCALE GENOMIC DNA]</scope>
    <source>
        <strain evidence="2 3">CBS 291.85</strain>
    </source>
</reference>
<evidence type="ECO:0000313" key="2">
    <source>
        <dbReference type="EMBL" id="KAF5349751.1"/>
    </source>
</evidence>
<comment type="caution">
    <text evidence="2">The sequence shown here is derived from an EMBL/GenBank/DDBJ whole genome shotgun (WGS) entry which is preliminary data.</text>
</comment>
<organism evidence="2 3">
    <name type="scientific">Tetrapyrgos nigripes</name>
    <dbReference type="NCBI Taxonomy" id="182062"/>
    <lineage>
        <taxon>Eukaryota</taxon>
        <taxon>Fungi</taxon>
        <taxon>Dikarya</taxon>
        <taxon>Basidiomycota</taxon>
        <taxon>Agaricomycotina</taxon>
        <taxon>Agaricomycetes</taxon>
        <taxon>Agaricomycetidae</taxon>
        <taxon>Agaricales</taxon>
        <taxon>Marasmiineae</taxon>
        <taxon>Marasmiaceae</taxon>
        <taxon>Tetrapyrgos</taxon>
    </lineage>
</organism>
<keyword evidence="3" id="KW-1185">Reference proteome</keyword>
<feature type="compositionally biased region" description="Low complexity" evidence="1">
    <location>
        <begin position="259"/>
        <end position="286"/>
    </location>
</feature>
<dbReference type="EMBL" id="JAACJM010000079">
    <property type="protein sequence ID" value="KAF5349751.1"/>
    <property type="molecule type" value="Genomic_DNA"/>
</dbReference>
<dbReference type="AlphaFoldDB" id="A0A8H5FUM4"/>
<feature type="compositionally biased region" description="Polar residues" evidence="1">
    <location>
        <begin position="330"/>
        <end position="346"/>
    </location>
</feature>
<feature type="region of interest" description="Disordered" evidence="1">
    <location>
        <begin position="119"/>
        <end position="189"/>
    </location>
</feature>
<evidence type="ECO:0000256" key="1">
    <source>
        <dbReference type="SAM" id="MobiDB-lite"/>
    </source>
</evidence>
<sequence>MANAGLHYDQAFLDALPTTADVFTLTPGQFDDLHHSHLLSHPPDSTLFPFLHGIEGDNELQNVFFASEGQQCTARPDRKSTVAKIPRYRAMTWVVCEEDLDSSESNLKVIVHRRSISSYSGDSESYDAEEDECDDDSSSESDPLSEQTPLSASYVTDPRVNSSDDLGMDVDISYNDSGDDSVQNPINPQPRQIIEIAGIGADEKHMHPVQHRPLPNKAHIPTSGYSSTEESSETDEIQVDISPIPSSDFDEVASHLQNSSDSPSTPSTPLRSQRSSPRIPQSIPPIFTSTFRASELLRRVAGSAHGNKMQKHMPIGSAVNLVNATSASGSANGVTSSTSRWQQTAKDTAPISDASGVPIEFTPIIAPPCRSYHSRNRP</sequence>
<accession>A0A8H5FUM4</accession>